<accession>A0A368C1D5</accession>
<dbReference type="AlphaFoldDB" id="A0A368C1D5"/>
<dbReference type="Proteomes" id="UP000252915">
    <property type="component" value="Unassembled WGS sequence"/>
</dbReference>
<comment type="pathway">
    <text evidence="1">Lipid metabolism.</text>
</comment>
<dbReference type="SUPFAM" id="SSF69593">
    <property type="entry name" value="Glycerol-3-phosphate (1)-acyltransferase"/>
    <property type="match status" value="1"/>
</dbReference>
<dbReference type="SMART" id="SM00563">
    <property type="entry name" value="PlsC"/>
    <property type="match status" value="1"/>
</dbReference>
<evidence type="ECO:0000259" key="4">
    <source>
        <dbReference type="SMART" id="SM00563"/>
    </source>
</evidence>
<dbReference type="PANTHER" id="PTHR10434">
    <property type="entry name" value="1-ACYL-SN-GLYCEROL-3-PHOSPHATE ACYLTRANSFERASE"/>
    <property type="match status" value="1"/>
</dbReference>
<reference evidence="5 6" key="1">
    <citation type="journal article" date="2018" name="Microbiome">
        <title>Fine metagenomic profile of the Mediterranean stratified and mixed water columns revealed by assembly and recruitment.</title>
        <authorList>
            <person name="Haro-Moreno J.M."/>
            <person name="Lopez-Perez M."/>
            <person name="De La Torre J.R."/>
            <person name="Picazo A."/>
            <person name="Camacho A."/>
            <person name="Rodriguez-Valera F."/>
        </authorList>
    </citation>
    <scope>NUCLEOTIDE SEQUENCE [LARGE SCALE GENOMIC DNA]</scope>
    <source>
        <strain evidence="5">MED-G78</strain>
    </source>
</reference>
<dbReference type="GO" id="GO:0003841">
    <property type="term" value="F:1-acylglycerol-3-phosphate O-acyltransferase activity"/>
    <property type="evidence" value="ECO:0007669"/>
    <property type="project" value="TreeGrafter"/>
</dbReference>
<evidence type="ECO:0000313" key="6">
    <source>
        <dbReference type="Proteomes" id="UP000252915"/>
    </source>
</evidence>
<dbReference type="PANTHER" id="PTHR10434:SF9">
    <property type="entry name" value="PHOSPHOLIPID_GLYCEROL ACYLTRANSFERASE DOMAIN-CONTAINING PROTEIN"/>
    <property type="match status" value="1"/>
</dbReference>
<keyword evidence="2 5" id="KW-0808">Transferase</keyword>
<evidence type="ECO:0000256" key="3">
    <source>
        <dbReference type="ARBA" id="ARBA00023315"/>
    </source>
</evidence>
<comment type="caution">
    <text evidence="5">The sequence shown here is derived from an EMBL/GenBank/DDBJ whole genome shotgun (WGS) entry which is preliminary data.</text>
</comment>
<keyword evidence="3 5" id="KW-0012">Acyltransferase</keyword>
<evidence type="ECO:0000256" key="1">
    <source>
        <dbReference type="ARBA" id="ARBA00005189"/>
    </source>
</evidence>
<protein>
    <submittedName>
        <fullName evidence="5">Acyltransferase</fullName>
    </submittedName>
</protein>
<name>A0A368C1D5_9GAMM</name>
<sequence length="200" mass="23137">MSNKKTKLSISVPKQFIAQRNRFFSFIGTSILWITGWKVKGTIPDMKKLLVIIAPHTSNWDFVYGMSLVLSLKIKIYWLGKHTIFKKGFRRLLKNLGGIPVNRQDSKNIISDVIDISKREGGILIGLSPEGTRKKAEKWKSGFLRMAQSMECPILLATIDYPSKEISFRELFYPTGDNQRDIEHLKKYYKDFIGKIPEYF</sequence>
<feature type="domain" description="Phospholipid/glycerol acyltransferase" evidence="4">
    <location>
        <begin position="50"/>
        <end position="162"/>
    </location>
</feature>
<dbReference type="GO" id="GO:0006654">
    <property type="term" value="P:phosphatidic acid biosynthetic process"/>
    <property type="evidence" value="ECO:0007669"/>
    <property type="project" value="TreeGrafter"/>
</dbReference>
<gene>
    <name evidence="5" type="ORF">DBW92_04005</name>
</gene>
<organism evidence="5 6">
    <name type="scientific">SAR86 cluster bacterium</name>
    <dbReference type="NCBI Taxonomy" id="2030880"/>
    <lineage>
        <taxon>Bacteria</taxon>
        <taxon>Pseudomonadati</taxon>
        <taxon>Pseudomonadota</taxon>
        <taxon>Gammaproteobacteria</taxon>
        <taxon>SAR86 cluster</taxon>
    </lineage>
</organism>
<evidence type="ECO:0000313" key="5">
    <source>
        <dbReference type="EMBL" id="RCL43291.1"/>
    </source>
</evidence>
<evidence type="ECO:0000256" key="2">
    <source>
        <dbReference type="ARBA" id="ARBA00022679"/>
    </source>
</evidence>
<dbReference type="EMBL" id="QOPI01000025">
    <property type="protein sequence ID" value="RCL43291.1"/>
    <property type="molecule type" value="Genomic_DNA"/>
</dbReference>
<dbReference type="Pfam" id="PF01553">
    <property type="entry name" value="Acyltransferase"/>
    <property type="match status" value="1"/>
</dbReference>
<dbReference type="InterPro" id="IPR002123">
    <property type="entry name" value="Plipid/glycerol_acylTrfase"/>
</dbReference>
<proteinExistence type="predicted"/>